<reference evidence="1" key="1">
    <citation type="submission" date="2022-11" db="EMBL/GenBank/DDBJ databases">
        <title>Genome Sequence of Boeremia exigua.</title>
        <authorList>
            <person name="Buettner E."/>
        </authorList>
    </citation>
    <scope>NUCLEOTIDE SEQUENCE</scope>
    <source>
        <strain evidence="1">CU02</strain>
    </source>
</reference>
<comment type="caution">
    <text evidence="1">The sequence shown here is derived from an EMBL/GenBank/DDBJ whole genome shotgun (WGS) entry which is preliminary data.</text>
</comment>
<dbReference type="EMBL" id="JAPHNI010000839">
    <property type="protein sequence ID" value="KAJ8107906.1"/>
    <property type="molecule type" value="Genomic_DNA"/>
</dbReference>
<sequence length="96" mass="10860">MSNLIHPTNRQVWPRTLSDDRRADAIIQKCVENKEEKEEDGKPGTVEAEDRQNDAPYVLSRLDTASDNEPALRPAVQTGSNQLRGNSKLDIWGDTW</sequence>
<evidence type="ECO:0000313" key="2">
    <source>
        <dbReference type="Proteomes" id="UP001153331"/>
    </source>
</evidence>
<organism evidence="1 2">
    <name type="scientific">Boeremia exigua</name>
    <dbReference type="NCBI Taxonomy" id="749465"/>
    <lineage>
        <taxon>Eukaryota</taxon>
        <taxon>Fungi</taxon>
        <taxon>Dikarya</taxon>
        <taxon>Ascomycota</taxon>
        <taxon>Pezizomycotina</taxon>
        <taxon>Dothideomycetes</taxon>
        <taxon>Pleosporomycetidae</taxon>
        <taxon>Pleosporales</taxon>
        <taxon>Pleosporineae</taxon>
        <taxon>Didymellaceae</taxon>
        <taxon>Boeremia</taxon>
    </lineage>
</organism>
<protein>
    <submittedName>
        <fullName evidence="1">Uncharacterized protein</fullName>
    </submittedName>
</protein>
<gene>
    <name evidence="1" type="ORF">OPT61_g8547</name>
</gene>
<keyword evidence="2" id="KW-1185">Reference proteome</keyword>
<accession>A0ACC2HY72</accession>
<name>A0ACC2HY72_9PLEO</name>
<dbReference type="Proteomes" id="UP001153331">
    <property type="component" value="Unassembled WGS sequence"/>
</dbReference>
<evidence type="ECO:0000313" key="1">
    <source>
        <dbReference type="EMBL" id="KAJ8107906.1"/>
    </source>
</evidence>
<proteinExistence type="predicted"/>